<dbReference type="PANTHER" id="PTHR33365">
    <property type="entry name" value="YALI0B05434P"/>
    <property type="match status" value="1"/>
</dbReference>
<comment type="pathway">
    <text evidence="1">Mycotoxin biosynthesis.</text>
</comment>
<proteinExistence type="inferred from homology"/>
<gene>
    <name evidence="5" type="ORF">B0H16DRAFT_1565254</name>
</gene>
<feature type="transmembrane region" description="Helical" evidence="4">
    <location>
        <begin position="12"/>
        <end position="31"/>
    </location>
</feature>
<dbReference type="Proteomes" id="UP001215598">
    <property type="component" value="Unassembled WGS sequence"/>
</dbReference>
<organism evidence="5 6">
    <name type="scientific">Mycena metata</name>
    <dbReference type="NCBI Taxonomy" id="1033252"/>
    <lineage>
        <taxon>Eukaryota</taxon>
        <taxon>Fungi</taxon>
        <taxon>Dikarya</taxon>
        <taxon>Basidiomycota</taxon>
        <taxon>Agaricomycotina</taxon>
        <taxon>Agaricomycetes</taxon>
        <taxon>Agaricomycetidae</taxon>
        <taxon>Agaricales</taxon>
        <taxon>Marasmiineae</taxon>
        <taxon>Mycenaceae</taxon>
        <taxon>Mycena</taxon>
    </lineage>
</organism>
<dbReference type="GO" id="GO:0043386">
    <property type="term" value="P:mycotoxin biosynthetic process"/>
    <property type="evidence" value="ECO:0007669"/>
    <property type="project" value="InterPro"/>
</dbReference>
<evidence type="ECO:0000313" key="6">
    <source>
        <dbReference type="Proteomes" id="UP001215598"/>
    </source>
</evidence>
<dbReference type="GO" id="GO:0016491">
    <property type="term" value="F:oxidoreductase activity"/>
    <property type="evidence" value="ECO:0007669"/>
    <property type="project" value="UniProtKB-KW"/>
</dbReference>
<name>A0AAD7IEI2_9AGAR</name>
<keyword evidence="4" id="KW-0812">Transmembrane</keyword>
<keyword evidence="4" id="KW-0472">Membrane</keyword>
<dbReference type="PANTHER" id="PTHR33365:SF11">
    <property type="entry name" value="TAT PATHWAY SIGNAL SEQUENCE"/>
    <property type="match status" value="1"/>
</dbReference>
<evidence type="ECO:0000256" key="3">
    <source>
        <dbReference type="ARBA" id="ARBA00035112"/>
    </source>
</evidence>
<reference evidence="5" key="1">
    <citation type="submission" date="2023-03" db="EMBL/GenBank/DDBJ databases">
        <title>Massive genome expansion in bonnet fungi (Mycena s.s.) driven by repeated elements and novel gene families across ecological guilds.</title>
        <authorList>
            <consortium name="Lawrence Berkeley National Laboratory"/>
            <person name="Harder C.B."/>
            <person name="Miyauchi S."/>
            <person name="Viragh M."/>
            <person name="Kuo A."/>
            <person name="Thoen E."/>
            <person name="Andreopoulos B."/>
            <person name="Lu D."/>
            <person name="Skrede I."/>
            <person name="Drula E."/>
            <person name="Henrissat B."/>
            <person name="Morin E."/>
            <person name="Kohler A."/>
            <person name="Barry K."/>
            <person name="LaButti K."/>
            <person name="Morin E."/>
            <person name="Salamov A."/>
            <person name="Lipzen A."/>
            <person name="Mereny Z."/>
            <person name="Hegedus B."/>
            <person name="Baldrian P."/>
            <person name="Stursova M."/>
            <person name="Weitz H."/>
            <person name="Taylor A."/>
            <person name="Grigoriev I.V."/>
            <person name="Nagy L.G."/>
            <person name="Martin F."/>
            <person name="Kauserud H."/>
        </authorList>
    </citation>
    <scope>NUCLEOTIDE SEQUENCE</scope>
    <source>
        <strain evidence="5">CBHHK182m</strain>
    </source>
</reference>
<evidence type="ECO:0000256" key="4">
    <source>
        <dbReference type="SAM" id="Phobius"/>
    </source>
</evidence>
<accession>A0AAD7IEI2</accession>
<protein>
    <recommendedName>
        <fullName evidence="7">Oxidase ustYa</fullName>
    </recommendedName>
</protein>
<dbReference type="EMBL" id="JARKIB010000099">
    <property type="protein sequence ID" value="KAJ7741292.1"/>
    <property type="molecule type" value="Genomic_DNA"/>
</dbReference>
<keyword evidence="4" id="KW-1133">Transmembrane helix</keyword>
<evidence type="ECO:0000313" key="5">
    <source>
        <dbReference type="EMBL" id="KAJ7741292.1"/>
    </source>
</evidence>
<evidence type="ECO:0008006" key="7">
    <source>
        <dbReference type="Google" id="ProtNLM"/>
    </source>
</evidence>
<keyword evidence="2" id="KW-0560">Oxidoreductase</keyword>
<evidence type="ECO:0000256" key="2">
    <source>
        <dbReference type="ARBA" id="ARBA00023002"/>
    </source>
</evidence>
<dbReference type="Pfam" id="PF11807">
    <property type="entry name" value="UstYa"/>
    <property type="match status" value="1"/>
</dbReference>
<dbReference type="AlphaFoldDB" id="A0AAD7IEI2"/>
<dbReference type="InterPro" id="IPR021765">
    <property type="entry name" value="UstYa-like"/>
</dbReference>
<comment type="similarity">
    <text evidence="3">Belongs to the ustYa family.</text>
</comment>
<evidence type="ECO:0000256" key="1">
    <source>
        <dbReference type="ARBA" id="ARBA00004685"/>
    </source>
</evidence>
<sequence length="196" mass="21879">MVKVSCPNALEIAWTGLLISISLNISAIYVFRRLPNTAATAGTINDSTFTYKDDDYPNQLPIHVPSVALKIEDSDRYGLSDFNAYADWRTTDLFHRGNGFVKLGPEGRTFGIAMFHQMHCLQRIRTAIVQGDPGHHTRPCLNLLRQTVLCASDTTLDPLNSAKGTDGLGIVHVCRDWEKVYNFVKENQLKHMNSTG</sequence>
<comment type="caution">
    <text evidence="5">The sequence shown here is derived from an EMBL/GenBank/DDBJ whole genome shotgun (WGS) entry which is preliminary data.</text>
</comment>
<keyword evidence="6" id="KW-1185">Reference proteome</keyword>